<proteinExistence type="predicted"/>
<gene>
    <name evidence="2" type="ORF">DRH29_04970</name>
</gene>
<sequence>MPTTQSPSTRGAGTGACPDGDPDDTSMPGYLHTHAGILAGAEILLDGEVLLLYLIDITQSTIIMRESTSDNQWAAWPSTLPAGGTPGNACPVAGKGWRREAGGWRNCSRRRPAACSLSRPGNRRPMRQTKPMCDRISLGKEEDHG</sequence>
<dbReference type="EMBL" id="QMNG01000072">
    <property type="protein sequence ID" value="RLC36239.1"/>
    <property type="molecule type" value="Genomic_DNA"/>
</dbReference>
<feature type="compositionally biased region" description="Polar residues" evidence="1">
    <location>
        <begin position="1"/>
        <end position="11"/>
    </location>
</feature>
<evidence type="ECO:0000313" key="3">
    <source>
        <dbReference type="Proteomes" id="UP000281261"/>
    </source>
</evidence>
<evidence type="ECO:0000313" key="2">
    <source>
        <dbReference type="EMBL" id="RLC36239.1"/>
    </source>
</evidence>
<name>A0A420ZBG2_UNCK3</name>
<evidence type="ECO:0000256" key="1">
    <source>
        <dbReference type="SAM" id="MobiDB-lite"/>
    </source>
</evidence>
<protein>
    <submittedName>
        <fullName evidence="2">Uncharacterized protein</fullName>
    </submittedName>
</protein>
<organism evidence="2 3">
    <name type="scientific">candidate division Kazan bacterium</name>
    <dbReference type="NCBI Taxonomy" id="2202143"/>
    <lineage>
        <taxon>Bacteria</taxon>
        <taxon>Bacteria division Kazan-3B-28</taxon>
    </lineage>
</organism>
<accession>A0A420ZBG2</accession>
<comment type="caution">
    <text evidence="2">The sequence shown here is derived from an EMBL/GenBank/DDBJ whole genome shotgun (WGS) entry which is preliminary data.</text>
</comment>
<dbReference type="AlphaFoldDB" id="A0A420ZBG2"/>
<dbReference type="Proteomes" id="UP000281261">
    <property type="component" value="Unassembled WGS sequence"/>
</dbReference>
<feature type="region of interest" description="Disordered" evidence="1">
    <location>
        <begin position="1"/>
        <end position="28"/>
    </location>
</feature>
<feature type="region of interest" description="Disordered" evidence="1">
    <location>
        <begin position="115"/>
        <end position="145"/>
    </location>
</feature>
<reference evidence="2 3" key="1">
    <citation type="submission" date="2018-06" db="EMBL/GenBank/DDBJ databases">
        <title>Extensive metabolic versatility and redundancy in microbially diverse, dynamic hydrothermal sediments.</title>
        <authorList>
            <person name="Dombrowski N."/>
            <person name="Teske A."/>
            <person name="Baker B.J."/>
        </authorList>
    </citation>
    <scope>NUCLEOTIDE SEQUENCE [LARGE SCALE GENOMIC DNA]</scope>
    <source>
        <strain evidence="2">B79_G16</strain>
    </source>
</reference>